<keyword evidence="7 11" id="KW-0624">Polysaccharide degradation</keyword>
<keyword evidence="16" id="KW-1185">Reference proteome</keyword>
<dbReference type="InterPro" id="IPR029018">
    <property type="entry name" value="Hex-like_dom2"/>
</dbReference>
<dbReference type="EC" id="3.2.1.139" evidence="2 9"/>
<feature type="active site" description="Proton acceptor" evidence="10">
    <location>
        <position position="413"/>
    </location>
</feature>
<dbReference type="Gene3D" id="3.30.379.10">
    <property type="entry name" value="Chitobiase/beta-hexosaminidase domain 2-like"/>
    <property type="match status" value="1"/>
</dbReference>
<feature type="domain" description="Alpha glucuronidase N-terminal" evidence="12">
    <location>
        <begin position="27"/>
        <end position="146"/>
    </location>
</feature>
<evidence type="ECO:0000313" key="16">
    <source>
        <dbReference type="Proteomes" id="UP000654370"/>
    </source>
</evidence>
<dbReference type="PANTHER" id="PTHR39207">
    <property type="entry name" value="ALPHA-GLUCURONIDASE A"/>
    <property type="match status" value="1"/>
</dbReference>
<sequence>MRLSVIPIWLAFIFLLTDIRAEDGSAAWLRYAPPPNAHQLQQYVPNKIAILNGTVTSPVFSAGKELKQGIESILHRNNATSITSHLSRTDIIIVGTLDQFTKAYGNIGSETKLEGDSFWLKYDTSLKNVYIIGADQRGALYGVFEYLRLLALGSDVSKLNVVRAPMGPIRWVNQWDNMGGDITREYGGDSIFFSNGNISQNLTRAGQFARILSSIGINSCVVNNVNANATLLSSSNIQGLARIADVFRPWGVQLSISIDFAAPQDFGGLSTYDPVDPTVVSWWDSKVKELYTAIPDMGGFLIKADSEGQAGPAQYNRTLAQGANIFADALAPFNGIVMYRAFVYNQLNESDMKADRANAAVQFFQPFDGQFRDNVVVQIKNGPIDFQVREPTSPLFGVLQKTNVAMEVEVAQEYLGQQCHLVYLPPLWKLTLDFDLQVDNKPSKVRDIISGKRFNRALGGMAAVTNVGLNSTWLGSHLAMSNLYGYGRLAWDADSSSEEIIQDWIRLTFGHDQKVIQVIQDMSMQSWPAYENYSGNLGIQTLTDILYTHFGPNPQTADGNGWGQWTRTDKYGLGMDRSVSTGTGFSGQYPPKVAKMYETFETTPDELALWFHHLNYTHKLHSGKTVIQHFYDAHYEGAQTAANFVSMWKSLDGKIDAERFEDVLERQVYQAGHSIVWRDSIVNYFYNWSGIPDTHGRVGHHPYRIEAESMKLEGYAPYKVSPFEAASNFTAITVNNTVGTATATLKYPDGVYDVAVQYYDLYGGTSHYEIYLNNNSVGSFYSNTTMGHTPSVYLDGISATRHTFHSVNIKSGDTLRIVGTPDGNDPAPLDYVAILPPGILD</sequence>
<dbReference type="Gene3D" id="3.20.20.80">
    <property type="entry name" value="Glycosidases"/>
    <property type="match status" value="1"/>
</dbReference>
<evidence type="ECO:0000256" key="11">
    <source>
        <dbReference type="RuleBase" id="RU361198"/>
    </source>
</evidence>
<dbReference type="SUPFAM" id="SSF55545">
    <property type="entry name" value="beta-N-acetylhexosaminidase-like domain"/>
    <property type="match status" value="1"/>
</dbReference>
<dbReference type="InterPro" id="IPR005154">
    <property type="entry name" value="Glyco_hydro_67_aGlcAse_N"/>
</dbReference>
<feature type="domain" description="Glycosyl hydrolase family 67 catalytic" evidence="14">
    <location>
        <begin position="152"/>
        <end position="473"/>
    </location>
</feature>
<dbReference type="Pfam" id="PF07477">
    <property type="entry name" value="Glyco_hydro_67C"/>
    <property type="match status" value="1"/>
</dbReference>
<evidence type="ECO:0000256" key="9">
    <source>
        <dbReference type="PIRNR" id="PIRNR029900"/>
    </source>
</evidence>
<comment type="subcellular location">
    <subcellularLocation>
        <location evidence="9 11">Secreted</location>
    </subcellularLocation>
</comment>
<comment type="catalytic activity">
    <reaction evidence="8 9 11">
        <text>an alpha-D-glucuronoside + H2O = D-glucuronate + an alcohol</text>
        <dbReference type="Rhea" id="RHEA:20005"/>
        <dbReference type="ChEBI" id="CHEBI:15377"/>
        <dbReference type="ChEBI" id="CHEBI:30879"/>
        <dbReference type="ChEBI" id="CHEBI:58720"/>
        <dbReference type="ChEBI" id="CHEBI:58899"/>
        <dbReference type="EC" id="3.2.1.139"/>
    </reaction>
</comment>
<dbReference type="Gene3D" id="3.90.1330.10">
    <property type="entry name" value="Alpha-glucuronidase, C-terminal domain"/>
    <property type="match status" value="1"/>
</dbReference>
<evidence type="ECO:0000313" key="15">
    <source>
        <dbReference type="EMBL" id="KAG2174693.1"/>
    </source>
</evidence>
<dbReference type="GO" id="GO:0045493">
    <property type="term" value="P:xylan catabolic process"/>
    <property type="evidence" value="ECO:0007669"/>
    <property type="project" value="UniProtKB-KW"/>
</dbReference>
<organism evidence="15 16">
    <name type="scientific">Mortierella isabellina</name>
    <name type="common">Filamentous fungus</name>
    <name type="synonym">Umbelopsis isabellina</name>
    <dbReference type="NCBI Taxonomy" id="91625"/>
    <lineage>
        <taxon>Eukaryota</taxon>
        <taxon>Fungi</taxon>
        <taxon>Fungi incertae sedis</taxon>
        <taxon>Mucoromycota</taxon>
        <taxon>Mucoromycotina</taxon>
        <taxon>Umbelopsidomycetes</taxon>
        <taxon>Umbelopsidales</taxon>
        <taxon>Umbelopsidaceae</taxon>
        <taxon>Umbelopsis</taxon>
    </lineage>
</organism>
<dbReference type="Proteomes" id="UP000654370">
    <property type="component" value="Unassembled WGS sequence"/>
</dbReference>
<keyword evidence="3 9" id="KW-0858">Xylan degradation</keyword>
<gene>
    <name evidence="11" type="primary">aguA</name>
    <name evidence="15" type="ORF">INT43_005751</name>
</gene>
<protein>
    <recommendedName>
        <fullName evidence="2 9">Alpha-glucuronidase</fullName>
        <ecNumber evidence="2 9">3.2.1.139</ecNumber>
    </recommendedName>
</protein>
<evidence type="ECO:0000259" key="13">
    <source>
        <dbReference type="Pfam" id="PF07477"/>
    </source>
</evidence>
<comment type="function">
    <text evidence="11">Alpha-glucuronidase involved in the hydrolysis of xylan, a major structural heterogeneous polysaccharide found in plant biomass representing the second most abundant polysaccharide in the biosphere, after cellulose. Releases 4-O-methylglucuronic acid from xylan.</text>
</comment>
<dbReference type="EMBL" id="JAEPQZ010000012">
    <property type="protein sequence ID" value="KAG2174693.1"/>
    <property type="molecule type" value="Genomic_DNA"/>
</dbReference>
<evidence type="ECO:0000256" key="7">
    <source>
        <dbReference type="ARBA" id="ARBA00023326"/>
    </source>
</evidence>
<feature type="active site" description="Proton acceptor" evidence="10">
    <location>
        <position position="385"/>
    </location>
</feature>
<dbReference type="OrthoDB" id="6501611at2759"/>
<evidence type="ECO:0000256" key="3">
    <source>
        <dbReference type="ARBA" id="ARBA00022651"/>
    </source>
</evidence>
<accession>A0A8H7PIQ1</accession>
<evidence type="ECO:0000256" key="10">
    <source>
        <dbReference type="PIRSR" id="PIRSR029900-1"/>
    </source>
</evidence>
<keyword evidence="9" id="KW-0964">Secreted</keyword>
<evidence type="ECO:0000259" key="12">
    <source>
        <dbReference type="Pfam" id="PF03648"/>
    </source>
</evidence>
<dbReference type="InterPro" id="IPR037054">
    <property type="entry name" value="A-glucoronidase_C_sf"/>
</dbReference>
<keyword evidence="6 9" id="KW-0326">Glycosidase</keyword>
<feature type="signal peptide" evidence="9 11">
    <location>
        <begin position="1"/>
        <end position="21"/>
    </location>
</feature>
<dbReference type="GO" id="GO:0005576">
    <property type="term" value="C:extracellular region"/>
    <property type="evidence" value="ECO:0007669"/>
    <property type="project" value="UniProtKB-SubCell"/>
</dbReference>
<dbReference type="Pfam" id="PF07488">
    <property type="entry name" value="Glyco_hydro_67M"/>
    <property type="match status" value="1"/>
</dbReference>
<feature type="active site" description="Proton donor" evidence="10">
    <location>
        <position position="307"/>
    </location>
</feature>
<evidence type="ECO:0000256" key="4">
    <source>
        <dbReference type="ARBA" id="ARBA00022801"/>
    </source>
</evidence>
<dbReference type="CDD" id="cd02795">
    <property type="entry name" value="CBM6-CBM35-CBM36_like"/>
    <property type="match status" value="1"/>
</dbReference>
<reference evidence="15" key="1">
    <citation type="submission" date="2020-12" db="EMBL/GenBank/DDBJ databases">
        <title>Metabolic potential, ecology and presence of endohyphal bacteria is reflected in genomic diversity of Mucoromycotina.</title>
        <authorList>
            <person name="Muszewska A."/>
            <person name="Okrasinska A."/>
            <person name="Steczkiewicz K."/>
            <person name="Drgas O."/>
            <person name="Orlowska M."/>
            <person name="Perlinska-Lenart U."/>
            <person name="Aleksandrzak-Piekarczyk T."/>
            <person name="Szatraj K."/>
            <person name="Zielenkiewicz U."/>
            <person name="Pilsyk S."/>
            <person name="Malc E."/>
            <person name="Mieczkowski P."/>
            <person name="Kruszewska J.S."/>
            <person name="Biernat P."/>
            <person name="Pawlowska J."/>
        </authorList>
    </citation>
    <scope>NUCLEOTIDE SEQUENCE</scope>
    <source>
        <strain evidence="15">WA0000067209</strain>
    </source>
</reference>
<dbReference type="InterPro" id="IPR017853">
    <property type="entry name" value="GH"/>
</dbReference>
<evidence type="ECO:0000256" key="6">
    <source>
        <dbReference type="ARBA" id="ARBA00023295"/>
    </source>
</evidence>
<evidence type="ECO:0000256" key="1">
    <source>
        <dbReference type="ARBA" id="ARBA00008833"/>
    </source>
</evidence>
<dbReference type="GO" id="GO:0046559">
    <property type="term" value="F:alpha-glucuronidase activity"/>
    <property type="evidence" value="ECO:0007669"/>
    <property type="project" value="UniProtKB-EC"/>
</dbReference>
<evidence type="ECO:0000256" key="2">
    <source>
        <dbReference type="ARBA" id="ARBA00012271"/>
    </source>
</evidence>
<dbReference type="InterPro" id="IPR011099">
    <property type="entry name" value="Glyco_hydro_67_C"/>
</dbReference>
<keyword evidence="4 9" id="KW-0378">Hydrolase</keyword>
<evidence type="ECO:0000256" key="5">
    <source>
        <dbReference type="ARBA" id="ARBA00023277"/>
    </source>
</evidence>
<feature type="domain" description="Glycosyl hydrolase family 67 C-terminal" evidence="13">
    <location>
        <begin position="475"/>
        <end position="697"/>
    </location>
</feature>
<dbReference type="AlphaFoldDB" id="A0A8H7PIQ1"/>
<dbReference type="InterPro" id="IPR011100">
    <property type="entry name" value="Glyco_hydro_67_cat"/>
</dbReference>
<dbReference type="PIRSF" id="PIRSF029900">
    <property type="entry name" value="Alpha-glucuronds"/>
    <property type="match status" value="1"/>
</dbReference>
<dbReference type="SUPFAM" id="SSF51445">
    <property type="entry name" value="(Trans)glycosidases"/>
    <property type="match status" value="1"/>
</dbReference>
<dbReference type="Pfam" id="PF03648">
    <property type="entry name" value="Glyco_hydro_67N"/>
    <property type="match status" value="1"/>
</dbReference>
<evidence type="ECO:0000259" key="14">
    <source>
        <dbReference type="Pfam" id="PF07488"/>
    </source>
</evidence>
<dbReference type="PANTHER" id="PTHR39207:SF1">
    <property type="entry name" value="ALPHA-GLUCURONIDASE A"/>
    <property type="match status" value="1"/>
</dbReference>
<feature type="chain" id="PRO_5034458597" description="Alpha-glucuronidase" evidence="9 11">
    <location>
        <begin position="22"/>
        <end position="841"/>
    </location>
</feature>
<keyword evidence="5 11" id="KW-0119">Carbohydrate metabolism</keyword>
<keyword evidence="9 11" id="KW-0732">Signal</keyword>
<name>A0A8H7PIQ1_MORIS</name>
<evidence type="ECO:0000256" key="8">
    <source>
        <dbReference type="ARBA" id="ARBA00048838"/>
    </source>
</evidence>
<dbReference type="InterPro" id="IPR011395">
    <property type="entry name" value="Glyco_hydro_67_aGlcAse"/>
</dbReference>
<comment type="caution">
    <text evidence="15">The sequence shown here is derived from an EMBL/GenBank/DDBJ whole genome shotgun (WGS) entry which is preliminary data.</text>
</comment>
<comment type="similarity">
    <text evidence="1 9 11">Belongs to the glycosyl hydrolase 67 family.</text>
</comment>
<proteinExistence type="inferred from homology"/>